<dbReference type="AlphaFoldDB" id="A0A0Q0CM24"/>
<organism evidence="1 2">
    <name type="scientific">Pseudomonas syringae pv. papulans</name>
    <dbReference type="NCBI Taxonomy" id="83963"/>
    <lineage>
        <taxon>Bacteria</taxon>
        <taxon>Pseudomonadati</taxon>
        <taxon>Pseudomonadota</taxon>
        <taxon>Gammaproteobacteria</taxon>
        <taxon>Pseudomonadales</taxon>
        <taxon>Pseudomonadaceae</taxon>
        <taxon>Pseudomonas</taxon>
        <taxon>Pseudomonas syringae</taxon>
    </lineage>
</organism>
<comment type="caution">
    <text evidence="1">The sequence shown here is derived from an EMBL/GenBank/DDBJ whole genome shotgun (WGS) entry which is preliminary data.</text>
</comment>
<name>A0A0Q0CM24_PSESX</name>
<dbReference type="EMBL" id="JAFFRZ010000001">
    <property type="protein sequence ID" value="MDH4625124.1"/>
    <property type="molecule type" value="Genomic_DNA"/>
</dbReference>
<accession>A0A0Q0CM24</accession>
<reference evidence="1" key="1">
    <citation type="submission" date="2021-02" db="EMBL/GenBank/DDBJ databases">
        <title>Genome analysis of blister spot of apple pathogen from New York area.</title>
        <authorList>
            <person name="Kandel P."/>
            <person name="Hockett K.L."/>
            <person name="Santander R."/>
            <person name="Acimovic S."/>
        </authorList>
    </citation>
    <scope>NUCLEOTIDE SEQUENCE</scope>
    <source>
        <strain evidence="1">PSP1</strain>
    </source>
</reference>
<dbReference type="RefSeq" id="WP_161806726.1">
    <property type="nucleotide sequence ID" value="NZ_JAFFRY010000046.1"/>
</dbReference>
<sequence>MEQPEQILATVHALLRAEGMGEAAAIVREYPAHIEQTGYDSWNGGTNIYDVQFKLPAQDYARLAASFHFSSSTV</sequence>
<protein>
    <submittedName>
        <fullName evidence="1">Uncharacterized protein</fullName>
    </submittedName>
</protein>
<proteinExistence type="predicted"/>
<gene>
    <name evidence="1" type="ORF">JW322_26005</name>
</gene>
<dbReference type="Proteomes" id="UP001162155">
    <property type="component" value="Unassembled WGS sequence"/>
</dbReference>
<evidence type="ECO:0000313" key="1">
    <source>
        <dbReference type="EMBL" id="MDH4625124.1"/>
    </source>
</evidence>
<evidence type="ECO:0000313" key="2">
    <source>
        <dbReference type="Proteomes" id="UP001162155"/>
    </source>
</evidence>